<evidence type="ECO:0000313" key="3">
    <source>
        <dbReference type="Proteomes" id="UP001230951"/>
    </source>
</evidence>
<organism evidence="1 4">
    <name type="scientific">Arthrobacter bambusae</name>
    <dbReference type="NCBI Taxonomy" id="1338426"/>
    <lineage>
        <taxon>Bacteria</taxon>
        <taxon>Bacillati</taxon>
        <taxon>Actinomycetota</taxon>
        <taxon>Actinomycetes</taxon>
        <taxon>Micrococcales</taxon>
        <taxon>Micrococcaceae</taxon>
        <taxon>Arthrobacter</taxon>
    </lineage>
</organism>
<evidence type="ECO:0000313" key="4">
    <source>
        <dbReference type="Proteomes" id="UP001242995"/>
    </source>
</evidence>
<dbReference type="Proteomes" id="UP001230951">
    <property type="component" value="Unassembled WGS sequence"/>
</dbReference>
<proteinExistence type="predicted"/>
<sequence length="72" mass="8060">MKNNNIPSLELNLEPAAETAFIELLAERGYPSINEFIVHTLKQDRTAKKAARIAAAGERIWPNGIPERTDDE</sequence>
<evidence type="ECO:0008006" key="5">
    <source>
        <dbReference type="Google" id="ProtNLM"/>
    </source>
</evidence>
<dbReference type="AlphaFoldDB" id="A0AAW8DD97"/>
<dbReference type="EMBL" id="JAUSTF010000002">
    <property type="protein sequence ID" value="MDQ0180203.1"/>
    <property type="molecule type" value="Genomic_DNA"/>
</dbReference>
<dbReference type="EMBL" id="JAUSRG010000001">
    <property type="protein sequence ID" value="MDP9903144.1"/>
    <property type="molecule type" value="Genomic_DNA"/>
</dbReference>
<evidence type="ECO:0000313" key="1">
    <source>
        <dbReference type="EMBL" id="MDP9903144.1"/>
    </source>
</evidence>
<reference evidence="1 3" key="1">
    <citation type="submission" date="2023-07" db="EMBL/GenBank/DDBJ databases">
        <title>Sorghum-associated microbial communities from plants grown in Nebraska, USA.</title>
        <authorList>
            <person name="Schachtman D."/>
        </authorList>
    </citation>
    <scope>NUCLEOTIDE SEQUENCE</scope>
    <source>
        <strain evidence="1">DS1006</strain>
        <strain evidence="2 3">DS1016</strain>
    </source>
</reference>
<gene>
    <name evidence="1" type="ORF">J2S90_000084</name>
    <name evidence="2" type="ORF">J2S93_001619</name>
</gene>
<name>A0AAW8DD97_9MICC</name>
<dbReference type="RefSeq" id="WP_306958762.1">
    <property type="nucleotide sequence ID" value="NZ_JAUSRG010000001.1"/>
</dbReference>
<protein>
    <recommendedName>
        <fullName evidence="5">Antitoxin</fullName>
    </recommendedName>
</protein>
<accession>A0AAW8DD97</accession>
<comment type="caution">
    <text evidence="1">The sequence shown here is derived from an EMBL/GenBank/DDBJ whole genome shotgun (WGS) entry which is preliminary data.</text>
</comment>
<keyword evidence="3" id="KW-1185">Reference proteome</keyword>
<evidence type="ECO:0000313" key="2">
    <source>
        <dbReference type="EMBL" id="MDQ0180203.1"/>
    </source>
</evidence>
<dbReference type="Proteomes" id="UP001242995">
    <property type="component" value="Unassembled WGS sequence"/>
</dbReference>